<dbReference type="AlphaFoldDB" id="W9VK15"/>
<dbReference type="InterPro" id="IPR008719">
    <property type="entry name" value="N2O_reductase_NosL"/>
</dbReference>
<organism evidence="1 2">
    <name type="scientific">Imhoffiella purpurea</name>
    <dbReference type="NCBI Taxonomy" id="1249627"/>
    <lineage>
        <taxon>Bacteria</taxon>
        <taxon>Pseudomonadati</taxon>
        <taxon>Pseudomonadota</taxon>
        <taxon>Gammaproteobacteria</taxon>
        <taxon>Chromatiales</taxon>
        <taxon>Chromatiaceae</taxon>
        <taxon>Imhoffiella</taxon>
    </lineage>
</organism>
<protein>
    <recommendedName>
        <fullName evidence="3">Twin-arginine translocation pathway signal</fullName>
    </recommendedName>
</protein>
<proteinExistence type="predicted"/>
<gene>
    <name evidence="1" type="ORF">D779_0159</name>
</gene>
<dbReference type="EMBL" id="AONC01000011">
    <property type="protein sequence ID" value="EXJ16427.1"/>
    <property type="molecule type" value="Genomic_DNA"/>
</dbReference>
<dbReference type="PANTHER" id="PTHR41247:SF1">
    <property type="entry name" value="HTH-TYPE TRANSCRIPTIONAL REPRESSOR YCNK"/>
    <property type="match status" value="1"/>
</dbReference>
<evidence type="ECO:0000313" key="2">
    <source>
        <dbReference type="Proteomes" id="UP000019460"/>
    </source>
</evidence>
<dbReference type="SUPFAM" id="SSF160387">
    <property type="entry name" value="NosL/MerB-like"/>
    <property type="match status" value="1"/>
</dbReference>
<comment type="caution">
    <text evidence="1">The sequence shown here is derived from an EMBL/GenBank/DDBJ whole genome shotgun (WGS) entry which is preliminary data.</text>
</comment>
<dbReference type="STRING" id="1249627.D779_0159"/>
<dbReference type="Proteomes" id="UP000019460">
    <property type="component" value="Unassembled WGS sequence"/>
</dbReference>
<sequence>MPMKRREILTALAAGSLAAFESAASDRAPTKPWQWIEQRGVEEDVAGTPLQFLPSLRDSHPLVDELGKFPACPYCGMSRGHEKWRRTRHLIHYLDDSVDPTCSIHCAALSLGLNLDLVPKAIYAADAGSDLEIPPLVEVAGLHYLIDPSRPGTMTRRSKWAYAERARARAAATGHAEVVDFDQALRAAYEDMAEDTILIRRRRAEMRG</sequence>
<evidence type="ECO:0000313" key="1">
    <source>
        <dbReference type="EMBL" id="EXJ16427.1"/>
    </source>
</evidence>
<evidence type="ECO:0008006" key="3">
    <source>
        <dbReference type="Google" id="ProtNLM"/>
    </source>
</evidence>
<dbReference type="PANTHER" id="PTHR41247">
    <property type="entry name" value="HTH-TYPE TRANSCRIPTIONAL REPRESSOR YCNK"/>
    <property type="match status" value="1"/>
</dbReference>
<name>W9VK15_9GAMM</name>
<dbReference type="eggNOG" id="COG4314">
    <property type="taxonomic scope" value="Bacteria"/>
</dbReference>
<keyword evidence="2" id="KW-1185">Reference proteome</keyword>
<accession>W9VK15</accession>
<reference evidence="1 2" key="1">
    <citation type="submission" date="2012-11" db="EMBL/GenBank/DDBJ databases">
        <title>Genome assembly of Thiorhodococcus sp. AK35.</title>
        <authorList>
            <person name="Nupur N."/>
            <person name="Khatri I."/>
            <person name="Subramanian S."/>
            <person name="Pinnaka A."/>
        </authorList>
    </citation>
    <scope>NUCLEOTIDE SEQUENCE [LARGE SCALE GENOMIC DNA]</scope>
    <source>
        <strain evidence="1 2">AK35</strain>
    </source>
</reference>